<dbReference type="Gene3D" id="3.40.50.150">
    <property type="entry name" value="Vaccinia Virus protein VP39"/>
    <property type="match status" value="1"/>
</dbReference>
<proteinExistence type="predicted"/>
<dbReference type="CDD" id="cd02440">
    <property type="entry name" value="AdoMet_MTases"/>
    <property type="match status" value="1"/>
</dbReference>
<dbReference type="InterPro" id="IPR029063">
    <property type="entry name" value="SAM-dependent_MTases_sf"/>
</dbReference>
<dbReference type="InterPro" id="IPR050447">
    <property type="entry name" value="Erg6_SMT_methyltransf"/>
</dbReference>
<dbReference type="Pfam" id="PF13649">
    <property type="entry name" value="Methyltransf_25"/>
    <property type="match status" value="1"/>
</dbReference>
<gene>
    <name evidence="2" type="ORF">NKE59_01610</name>
</gene>
<dbReference type="EMBL" id="CP099959">
    <property type="protein sequence ID" value="XCC58013.1"/>
    <property type="molecule type" value="Genomic_DNA"/>
</dbReference>
<protein>
    <submittedName>
        <fullName evidence="2">Class I SAM-dependent methyltransferase</fullName>
    </submittedName>
</protein>
<dbReference type="GO" id="GO:0008757">
    <property type="term" value="F:S-adenosylmethionine-dependent methyltransferase activity"/>
    <property type="evidence" value="ECO:0007669"/>
    <property type="project" value="InterPro"/>
</dbReference>
<dbReference type="RefSeq" id="WP_353439161.1">
    <property type="nucleotide sequence ID" value="NZ_CP099959.1"/>
</dbReference>
<keyword evidence="2" id="KW-0489">Methyltransferase</keyword>
<accession>A0AAU8A2T4</accession>
<evidence type="ECO:0000313" key="2">
    <source>
        <dbReference type="EMBL" id="XCC58013.1"/>
    </source>
</evidence>
<evidence type="ECO:0000259" key="1">
    <source>
        <dbReference type="Pfam" id="PF13649"/>
    </source>
</evidence>
<reference evidence="2" key="1">
    <citation type="submission" date="2022-06" db="EMBL/GenBank/DDBJ databases">
        <title>New Polynucleobacter species.</title>
        <authorList>
            <person name="Hahn M.W."/>
        </authorList>
    </citation>
    <scope>NUCLEOTIDE SEQUENCE</scope>
    <source>
        <strain evidence="2">UK-FUSCHL-C3</strain>
    </source>
</reference>
<dbReference type="PANTHER" id="PTHR44068:SF11">
    <property type="entry name" value="GERANYL DIPHOSPHATE 2-C-METHYLTRANSFERASE"/>
    <property type="match status" value="1"/>
</dbReference>
<dbReference type="InterPro" id="IPR041698">
    <property type="entry name" value="Methyltransf_25"/>
</dbReference>
<sequence length="274" mass="30691">MTNSSISSANESFWNELCGTQLANSIGVTDSSPASLKKFDDWYFDFYPYLFDHIPFNDLKDKNVLEVGLGYGTVSQRLAESGTKYQGLDIAIGPVSMVAHRLQQSGVAGKAIQGSILAPSFQLESFDAIIAIGCLHHTGDLQKAIDECYSLLREGGQFIFMVYYAYSYRRWTRSPLATLKYAFREFKGYRGVVGLSASRDRVAYDKNSSGDGAPHTDWISKKSLASLCSKFSKFQPKIENIDRDPPFIFWKRRSLLKTNIPNSMGLDLYVSCIK</sequence>
<feature type="domain" description="Methyltransferase" evidence="1">
    <location>
        <begin position="64"/>
        <end position="156"/>
    </location>
</feature>
<keyword evidence="2" id="KW-0808">Transferase</keyword>
<dbReference type="SUPFAM" id="SSF53335">
    <property type="entry name" value="S-adenosyl-L-methionine-dependent methyltransferases"/>
    <property type="match status" value="1"/>
</dbReference>
<organism evidence="2">
    <name type="scientific">Polynucleobacter sp. UK-FUSCHL-C3</name>
    <dbReference type="NCBI Taxonomy" id="2955208"/>
    <lineage>
        <taxon>Bacteria</taxon>
        <taxon>Pseudomonadati</taxon>
        <taxon>Pseudomonadota</taxon>
        <taxon>Betaproteobacteria</taxon>
        <taxon>Burkholderiales</taxon>
        <taxon>Burkholderiaceae</taxon>
        <taxon>Polynucleobacter</taxon>
    </lineage>
</organism>
<dbReference type="PANTHER" id="PTHR44068">
    <property type="entry name" value="ZGC:194242"/>
    <property type="match status" value="1"/>
</dbReference>
<dbReference type="AlphaFoldDB" id="A0AAU8A2T4"/>
<dbReference type="GO" id="GO:0032259">
    <property type="term" value="P:methylation"/>
    <property type="evidence" value="ECO:0007669"/>
    <property type="project" value="UniProtKB-KW"/>
</dbReference>
<name>A0AAU8A2T4_9BURK</name>